<dbReference type="InterPro" id="IPR050117">
    <property type="entry name" value="MAPK"/>
</dbReference>
<evidence type="ECO:0000313" key="8">
    <source>
        <dbReference type="EnsemblMetazoa" id="ADIR010348-PA"/>
    </source>
</evidence>
<dbReference type="SMART" id="SM00220">
    <property type="entry name" value="S_TKc"/>
    <property type="match status" value="1"/>
</dbReference>
<keyword evidence="1" id="KW-0723">Serine/threonine-protein kinase</keyword>
<dbReference type="EnsemblMetazoa" id="ADIR010348-RA">
    <property type="protein sequence ID" value="ADIR010348-PA"/>
    <property type="gene ID" value="ADIR010348"/>
</dbReference>
<dbReference type="VEuPathDB" id="VectorBase:ADIR010348"/>
<evidence type="ECO:0000259" key="7">
    <source>
        <dbReference type="PROSITE" id="PS50011"/>
    </source>
</evidence>
<dbReference type="AlphaFoldDB" id="A0A182NRQ8"/>
<organism evidence="8 9">
    <name type="scientific">Anopheles dirus</name>
    <dbReference type="NCBI Taxonomy" id="7168"/>
    <lineage>
        <taxon>Eukaryota</taxon>
        <taxon>Metazoa</taxon>
        <taxon>Ecdysozoa</taxon>
        <taxon>Arthropoda</taxon>
        <taxon>Hexapoda</taxon>
        <taxon>Insecta</taxon>
        <taxon>Pterygota</taxon>
        <taxon>Neoptera</taxon>
        <taxon>Endopterygota</taxon>
        <taxon>Diptera</taxon>
        <taxon>Nematocera</taxon>
        <taxon>Culicoidea</taxon>
        <taxon>Culicidae</taxon>
        <taxon>Anophelinae</taxon>
        <taxon>Anopheles</taxon>
    </lineage>
</organism>
<dbReference type="SUPFAM" id="SSF56112">
    <property type="entry name" value="Protein kinase-like (PK-like)"/>
    <property type="match status" value="1"/>
</dbReference>
<sequence>MNKVTTPPRYVRRKTPTTLAQDTESLSSSSSSDEDGYLSPFNASDDGTAPFSGATVQGSLLDEMPPFSACSMSPSGRSLSPIESELFESPNSTSRSGRIYVGCSTPVYDAPRDAAASGDGRPPAEGYVTLDEIHARIGLTPPDVNVSRSRLNLETIFEGVFLETPPKKEFQSKGNLFRRSMRNRALLFDKADQKENTPENDSMTLIMELMAMNLYQYMERRSRPFSESRAQKMLYQIVQALEYLHANGIFHRDVKPENILVKVVSGLMGKKEILQLADFGSAARISDRPPFTAYIATRWYRAPECMLSMGYYGPKMDVWAVGCCFYELITLKPLFQGENELEMLDAIHSLHGSPSPLTLEKFRPLNPLNLDFRKRKPVELRQHLPLMHAFGIDLLKRMIAYCPDQRICAKKMAQHMYFEEL</sequence>
<dbReference type="GO" id="GO:0005524">
    <property type="term" value="F:ATP binding"/>
    <property type="evidence" value="ECO:0007669"/>
    <property type="project" value="UniProtKB-KW"/>
</dbReference>
<name>A0A182NRQ8_9DIPT</name>
<feature type="domain" description="Protein kinase" evidence="7">
    <location>
        <begin position="93"/>
        <end position="418"/>
    </location>
</feature>
<feature type="region of interest" description="Disordered" evidence="6">
    <location>
        <begin position="1"/>
        <end position="95"/>
    </location>
</feature>
<dbReference type="PROSITE" id="PS50011">
    <property type="entry name" value="PROTEIN_KINASE_DOM"/>
    <property type="match status" value="1"/>
</dbReference>
<dbReference type="InterPro" id="IPR011009">
    <property type="entry name" value="Kinase-like_dom_sf"/>
</dbReference>
<dbReference type="PROSITE" id="PS00108">
    <property type="entry name" value="PROTEIN_KINASE_ST"/>
    <property type="match status" value="1"/>
</dbReference>
<evidence type="ECO:0000256" key="1">
    <source>
        <dbReference type="ARBA" id="ARBA00022527"/>
    </source>
</evidence>
<evidence type="ECO:0000256" key="4">
    <source>
        <dbReference type="ARBA" id="ARBA00022777"/>
    </source>
</evidence>
<evidence type="ECO:0000256" key="6">
    <source>
        <dbReference type="SAM" id="MobiDB-lite"/>
    </source>
</evidence>
<keyword evidence="2" id="KW-0808">Transferase</keyword>
<keyword evidence="5" id="KW-0067">ATP-binding</keyword>
<reference evidence="8" key="2">
    <citation type="submission" date="2020-05" db="UniProtKB">
        <authorList>
            <consortium name="EnsemblMetazoa"/>
        </authorList>
    </citation>
    <scope>IDENTIFICATION</scope>
    <source>
        <strain evidence="8">WRAIR2</strain>
    </source>
</reference>
<dbReference type="STRING" id="7168.A0A182NRQ8"/>
<dbReference type="Pfam" id="PF00069">
    <property type="entry name" value="Pkinase"/>
    <property type="match status" value="1"/>
</dbReference>
<keyword evidence="9" id="KW-1185">Reference proteome</keyword>
<keyword evidence="4" id="KW-0418">Kinase</keyword>
<dbReference type="Gene3D" id="1.10.510.10">
    <property type="entry name" value="Transferase(Phosphotransferase) domain 1"/>
    <property type="match status" value="1"/>
</dbReference>
<evidence type="ECO:0000256" key="5">
    <source>
        <dbReference type="ARBA" id="ARBA00022840"/>
    </source>
</evidence>
<keyword evidence="3" id="KW-0547">Nucleotide-binding</keyword>
<evidence type="ECO:0000256" key="2">
    <source>
        <dbReference type="ARBA" id="ARBA00022679"/>
    </source>
</evidence>
<dbReference type="GO" id="GO:0004674">
    <property type="term" value="F:protein serine/threonine kinase activity"/>
    <property type="evidence" value="ECO:0007669"/>
    <property type="project" value="UniProtKB-KW"/>
</dbReference>
<reference evidence="9" key="1">
    <citation type="submission" date="2013-03" db="EMBL/GenBank/DDBJ databases">
        <title>The Genome Sequence of Anopheles dirus WRAIR2.</title>
        <authorList>
            <consortium name="The Broad Institute Genomics Platform"/>
            <person name="Neafsey D.E."/>
            <person name="Walton C."/>
            <person name="Walker B."/>
            <person name="Young S.K."/>
            <person name="Zeng Q."/>
            <person name="Gargeya S."/>
            <person name="Fitzgerald M."/>
            <person name="Haas B."/>
            <person name="Abouelleil A."/>
            <person name="Allen A.W."/>
            <person name="Alvarado L."/>
            <person name="Arachchi H.M."/>
            <person name="Berlin A.M."/>
            <person name="Chapman S.B."/>
            <person name="Gainer-Dewar J."/>
            <person name="Goldberg J."/>
            <person name="Griggs A."/>
            <person name="Gujja S."/>
            <person name="Hansen M."/>
            <person name="Howarth C."/>
            <person name="Imamovic A."/>
            <person name="Ireland A."/>
            <person name="Larimer J."/>
            <person name="McCowan C."/>
            <person name="Murphy C."/>
            <person name="Pearson M."/>
            <person name="Poon T.W."/>
            <person name="Priest M."/>
            <person name="Roberts A."/>
            <person name="Saif S."/>
            <person name="Shea T."/>
            <person name="Sisk P."/>
            <person name="Sykes S."/>
            <person name="Wortman J."/>
            <person name="Nusbaum C."/>
            <person name="Birren B."/>
        </authorList>
    </citation>
    <scope>NUCLEOTIDE SEQUENCE [LARGE SCALE GENOMIC DNA]</scope>
    <source>
        <strain evidence="9">WRAIR2</strain>
    </source>
</reference>
<evidence type="ECO:0000256" key="3">
    <source>
        <dbReference type="ARBA" id="ARBA00022741"/>
    </source>
</evidence>
<dbReference type="InterPro" id="IPR000719">
    <property type="entry name" value="Prot_kinase_dom"/>
</dbReference>
<accession>A0A182NRQ8</accession>
<evidence type="ECO:0000313" key="9">
    <source>
        <dbReference type="Proteomes" id="UP000075884"/>
    </source>
</evidence>
<proteinExistence type="predicted"/>
<dbReference type="Proteomes" id="UP000075884">
    <property type="component" value="Unassembled WGS sequence"/>
</dbReference>
<dbReference type="Gene3D" id="3.30.200.20">
    <property type="entry name" value="Phosphorylase Kinase, domain 1"/>
    <property type="match status" value="1"/>
</dbReference>
<dbReference type="FunFam" id="1.10.510.10:FF:000624">
    <property type="entry name" value="Mitogen-activated protein kinase"/>
    <property type="match status" value="1"/>
</dbReference>
<dbReference type="InterPro" id="IPR008271">
    <property type="entry name" value="Ser/Thr_kinase_AS"/>
</dbReference>
<protein>
    <recommendedName>
        <fullName evidence="7">Protein kinase domain-containing protein</fullName>
    </recommendedName>
</protein>
<dbReference type="PANTHER" id="PTHR24055">
    <property type="entry name" value="MITOGEN-ACTIVATED PROTEIN KINASE"/>
    <property type="match status" value="1"/>
</dbReference>